<dbReference type="Proteomes" id="UP000035642">
    <property type="component" value="Unassembled WGS sequence"/>
</dbReference>
<reference evidence="1" key="1">
    <citation type="submission" date="2012-09" db="EMBL/GenBank/DDBJ databases">
        <authorList>
            <person name="Martin A.A."/>
        </authorList>
    </citation>
    <scope>NUCLEOTIDE SEQUENCE</scope>
</reference>
<name>A0A0K0CYA6_ANGCA</name>
<protein>
    <submittedName>
        <fullName evidence="2">Uncharacterized protein</fullName>
    </submittedName>
</protein>
<keyword evidence="1" id="KW-1185">Reference proteome</keyword>
<evidence type="ECO:0000313" key="1">
    <source>
        <dbReference type="Proteomes" id="UP000035642"/>
    </source>
</evidence>
<proteinExistence type="predicted"/>
<reference evidence="2" key="2">
    <citation type="submission" date="2017-02" db="UniProtKB">
        <authorList>
            <consortium name="WormBaseParasite"/>
        </authorList>
    </citation>
    <scope>IDENTIFICATION</scope>
</reference>
<dbReference type="WBParaSite" id="ACAC_0000261301-mRNA-1">
    <property type="protein sequence ID" value="ACAC_0000261301-mRNA-1"/>
    <property type="gene ID" value="ACAC_0000261301"/>
</dbReference>
<organism evidence="1 2">
    <name type="scientific">Angiostrongylus cantonensis</name>
    <name type="common">Rat lungworm</name>
    <dbReference type="NCBI Taxonomy" id="6313"/>
    <lineage>
        <taxon>Eukaryota</taxon>
        <taxon>Metazoa</taxon>
        <taxon>Ecdysozoa</taxon>
        <taxon>Nematoda</taxon>
        <taxon>Chromadorea</taxon>
        <taxon>Rhabditida</taxon>
        <taxon>Rhabditina</taxon>
        <taxon>Rhabditomorpha</taxon>
        <taxon>Strongyloidea</taxon>
        <taxon>Metastrongylidae</taxon>
        <taxon>Angiostrongylus</taxon>
    </lineage>
</organism>
<evidence type="ECO:0000313" key="2">
    <source>
        <dbReference type="WBParaSite" id="ACAC_0000261301-mRNA-1"/>
    </source>
</evidence>
<sequence length="115" mass="12547">MPRIDERGGVLCHSVLRLRIVRIQFYDDDVTSGPSASESGWPRTTTAACAARSSPSLWTAVMPGRRPPRGGWRCGRASSSALRCRCALSRSIVGHYAAAAWPSNALIYVITSELW</sequence>
<accession>A0A0K0CYA6</accession>
<dbReference type="AlphaFoldDB" id="A0A0K0CYA6"/>